<dbReference type="AlphaFoldDB" id="A0A1M4S1D3"/>
<sequence>MTLPENATPRASGGTMRRIDWETFRHIAADADTTLPIEQSAAWDAFDAAVDGREPWGRLVYSASDGTPRALISLTRMSVRGFPYLWARHAPVWLGAEPTAEEEAELRELLVQGVRFHDPAIVFVRLHCTHSAPELHELLQTMPHDRTIILNLDREDDEAFLASFKSRGRRDVRKALRNTELTFHDETDRAEQVFGELYQILLETGDRDGFHAAPEDTYRTMLRTLGTDHCRLYVVRRNGGEALAWSIDTLWGDGAAHYYAASTAEGRRSLAADALVYKAGCWLRERGARTWDLMGVGSERTPELNGVGSFKAKFTADGPVSVPGPWDLLVRSRVYAGLVKALELKHRAEAGVAAARSRIGALRGGVGDDSDAAAQQ</sequence>
<organism evidence="8 9">
    <name type="scientific">Actinomyces glycerinitolerans</name>
    <dbReference type="NCBI Taxonomy" id="1892869"/>
    <lineage>
        <taxon>Bacteria</taxon>
        <taxon>Bacillati</taxon>
        <taxon>Actinomycetota</taxon>
        <taxon>Actinomycetes</taxon>
        <taxon>Actinomycetales</taxon>
        <taxon>Actinomycetaceae</taxon>
        <taxon>Actinomyces</taxon>
    </lineage>
</organism>
<evidence type="ECO:0000256" key="4">
    <source>
        <dbReference type="ARBA" id="ARBA00022984"/>
    </source>
</evidence>
<dbReference type="PANTHER" id="PTHR36174:SF1">
    <property type="entry name" value="LIPID II:GLYCINE GLYCYLTRANSFERASE"/>
    <property type="match status" value="1"/>
</dbReference>
<dbReference type="InterPro" id="IPR016181">
    <property type="entry name" value="Acyl_CoA_acyltransferase"/>
</dbReference>
<dbReference type="InterPro" id="IPR038740">
    <property type="entry name" value="BioF2-like_GNAT_dom"/>
</dbReference>
<dbReference type="InterPro" id="IPR050644">
    <property type="entry name" value="PG_Glycine_Bridge_Synth"/>
</dbReference>
<evidence type="ECO:0000313" key="8">
    <source>
        <dbReference type="EMBL" id="SHE26022.1"/>
    </source>
</evidence>
<protein>
    <submittedName>
        <fullName evidence="8">Acyl-coa n-acyltransferase</fullName>
    </submittedName>
</protein>
<keyword evidence="4" id="KW-0573">Peptidoglycan synthesis</keyword>
<evidence type="ECO:0000256" key="5">
    <source>
        <dbReference type="ARBA" id="ARBA00023315"/>
    </source>
</evidence>
<dbReference type="InterPro" id="IPR003447">
    <property type="entry name" value="FEMABX"/>
</dbReference>
<proteinExistence type="inferred from homology"/>
<dbReference type="GO" id="GO:0008360">
    <property type="term" value="P:regulation of cell shape"/>
    <property type="evidence" value="ECO:0007669"/>
    <property type="project" value="UniProtKB-KW"/>
</dbReference>
<reference evidence="9" key="1">
    <citation type="submission" date="2016-09" db="EMBL/GenBank/DDBJ databases">
        <authorList>
            <person name="Strepis N."/>
        </authorList>
    </citation>
    <scope>NUCLEOTIDE SEQUENCE [LARGE SCALE GENOMIC DNA]</scope>
</reference>
<dbReference type="Proteomes" id="UP000184291">
    <property type="component" value="Unassembled WGS sequence"/>
</dbReference>
<dbReference type="Gene3D" id="3.40.630.30">
    <property type="match status" value="1"/>
</dbReference>
<feature type="domain" description="BioF2-like acetyltransferase" evidence="7">
    <location>
        <begin position="164"/>
        <end position="295"/>
    </location>
</feature>
<evidence type="ECO:0000259" key="7">
    <source>
        <dbReference type="Pfam" id="PF13480"/>
    </source>
</evidence>
<dbReference type="GO" id="GO:0071555">
    <property type="term" value="P:cell wall organization"/>
    <property type="evidence" value="ECO:0007669"/>
    <property type="project" value="UniProtKB-KW"/>
</dbReference>
<accession>A0A1M4S1D3</accession>
<gene>
    <name evidence="8" type="ORF">ACGLYG10_2263</name>
</gene>
<dbReference type="PANTHER" id="PTHR36174">
    <property type="entry name" value="LIPID II:GLYCINE GLYCYLTRANSFERASE"/>
    <property type="match status" value="1"/>
</dbReference>
<dbReference type="PROSITE" id="PS51191">
    <property type="entry name" value="FEMABX"/>
    <property type="match status" value="1"/>
</dbReference>
<evidence type="ECO:0000256" key="1">
    <source>
        <dbReference type="ARBA" id="ARBA00009943"/>
    </source>
</evidence>
<dbReference type="GO" id="GO:0009252">
    <property type="term" value="P:peptidoglycan biosynthetic process"/>
    <property type="evidence" value="ECO:0007669"/>
    <property type="project" value="UniProtKB-KW"/>
</dbReference>
<keyword evidence="5 8" id="KW-0012">Acyltransferase</keyword>
<dbReference type="Pfam" id="PF13480">
    <property type="entry name" value="Acetyltransf_6"/>
    <property type="match status" value="1"/>
</dbReference>
<evidence type="ECO:0000256" key="2">
    <source>
        <dbReference type="ARBA" id="ARBA00022679"/>
    </source>
</evidence>
<dbReference type="STRING" id="1892869.ACGLYG10_2263"/>
<dbReference type="SUPFAM" id="SSF55729">
    <property type="entry name" value="Acyl-CoA N-acyltransferases (Nat)"/>
    <property type="match status" value="1"/>
</dbReference>
<dbReference type="EMBL" id="FQTT01000012">
    <property type="protein sequence ID" value="SHE26022.1"/>
    <property type="molecule type" value="Genomic_DNA"/>
</dbReference>
<keyword evidence="6" id="KW-0961">Cell wall biogenesis/degradation</keyword>
<dbReference type="OrthoDB" id="3185680at2"/>
<keyword evidence="2 8" id="KW-0808">Transferase</keyword>
<evidence type="ECO:0000256" key="6">
    <source>
        <dbReference type="ARBA" id="ARBA00023316"/>
    </source>
</evidence>
<dbReference type="GO" id="GO:0016755">
    <property type="term" value="F:aminoacyltransferase activity"/>
    <property type="evidence" value="ECO:0007669"/>
    <property type="project" value="InterPro"/>
</dbReference>
<keyword evidence="3" id="KW-0133">Cell shape</keyword>
<keyword evidence="9" id="KW-1185">Reference proteome</keyword>
<comment type="similarity">
    <text evidence="1">Belongs to the FemABX family.</text>
</comment>
<dbReference type="RefSeq" id="WP_139240957.1">
    <property type="nucleotide sequence ID" value="NZ_FQTT01000012.1"/>
</dbReference>
<evidence type="ECO:0000256" key="3">
    <source>
        <dbReference type="ARBA" id="ARBA00022960"/>
    </source>
</evidence>
<name>A0A1M4S1D3_9ACTO</name>
<evidence type="ECO:0000313" key="9">
    <source>
        <dbReference type="Proteomes" id="UP000184291"/>
    </source>
</evidence>